<dbReference type="InterPro" id="IPR001633">
    <property type="entry name" value="EAL_dom"/>
</dbReference>
<feature type="transmembrane region" description="Helical" evidence="1">
    <location>
        <begin position="90"/>
        <end position="109"/>
    </location>
</feature>
<dbReference type="PANTHER" id="PTHR44757">
    <property type="entry name" value="DIGUANYLATE CYCLASE DGCP"/>
    <property type="match status" value="1"/>
</dbReference>
<dbReference type="Pfam" id="PF00563">
    <property type="entry name" value="EAL"/>
    <property type="match status" value="1"/>
</dbReference>
<comment type="caution">
    <text evidence="4">The sequence shown here is derived from an EMBL/GenBank/DDBJ whole genome shotgun (WGS) entry which is preliminary data.</text>
</comment>
<feature type="domain" description="GGDEF" evidence="3">
    <location>
        <begin position="357"/>
        <end position="487"/>
    </location>
</feature>
<evidence type="ECO:0000259" key="2">
    <source>
        <dbReference type="PROSITE" id="PS50883"/>
    </source>
</evidence>
<dbReference type="EMBL" id="WNKY01000055">
    <property type="protein sequence ID" value="MTV41387.1"/>
    <property type="molecule type" value="Genomic_DNA"/>
</dbReference>
<dbReference type="InterPro" id="IPR029787">
    <property type="entry name" value="Nucleotide_cyclase"/>
</dbReference>
<dbReference type="Gene3D" id="3.30.70.270">
    <property type="match status" value="1"/>
</dbReference>
<feature type="transmembrane region" description="Helical" evidence="1">
    <location>
        <begin position="6"/>
        <end position="23"/>
    </location>
</feature>
<evidence type="ECO:0000259" key="3">
    <source>
        <dbReference type="PROSITE" id="PS50887"/>
    </source>
</evidence>
<dbReference type="PANTHER" id="PTHR44757:SF2">
    <property type="entry name" value="BIOFILM ARCHITECTURE MAINTENANCE PROTEIN MBAA"/>
    <property type="match status" value="1"/>
</dbReference>
<dbReference type="Gene3D" id="3.30.450.20">
    <property type="entry name" value="PAS domain"/>
    <property type="match status" value="1"/>
</dbReference>
<dbReference type="CDD" id="cd01948">
    <property type="entry name" value="EAL"/>
    <property type="match status" value="1"/>
</dbReference>
<feature type="transmembrane region" description="Helical" evidence="1">
    <location>
        <begin position="146"/>
        <end position="164"/>
    </location>
</feature>
<feature type="transmembrane region" description="Helical" evidence="1">
    <location>
        <begin position="35"/>
        <end position="55"/>
    </location>
</feature>
<keyword evidence="1" id="KW-0472">Membrane</keyword>
<dbReference type="SUPFAM" id="SSF55785">
    <property type="entry name" value="PYP-like sensor domain (PAS domain)"/>
    <property type="match status" value="1"/>
</dbReference>
<dbReference type="InterPro" id="IPR000160">
    <property type="entry name" value="GGDEF_dom"/>
</dbReference>
<dbReference type="InterPro" id="IPR052155">
    <property type="entry name" value="Biofilm_reg_signaling"/>
</dbReference>
<dbReference type="RefSeq" id="WP_155467541.1">
    <property type="nucleotide sequence ID" value="NZ_WNKY01000055.1"/>
</dbReference>
<dbReference type="PROSITE" id="PS50883">
    <property type="entry name" value="EAL"/>
    <property type="match status" value="1"/>
</dbReference>
<dbReference type="SMART" id="SM00267">
    <property type="entry name" value="GGDEF"/>
    <property type="match status" value="1"/>
</dbReference>
<dbReference type="Proteomes" id="UP000475582">
    <property type="component" value="Unassembled WGS sequence"/>
</dbReference>
<keyword evidence="1" id="KW-0812">Transmembrane</keyword>
<dbReference type="AlphaFoldDB" id="A0A6L6PRX4"/>
<dbReference type="Pfam" id="PF13188">
    <property type="entry name" value="PAS_8"/>
    <property type="match status" value="1"/>
</dbReference>
<dbReference type="OrthoDB" id="8865389at2"/>
<reference evidence="4 5" key="1">
    <citation type="submission" date="2019-11" db="EMBL/GenBank/DDBJ databases">
        <title>Type strains purchased from KCTC, JCM and DSMZ.</title>
        <authorList>
            <person name="Lu H."/>
        </authorList>
    </citation>
    <scope>NUCLEOTIDE SEQUENCE [LARGE SCALE GENOMIC DNA]</scope>
    <source>
        <strain evidence="4 5">KCTC 22382</strain>
    </source>
</reference>
<accession>A0A6L6PRX4</accession>
<evidence type="ECO:0000313" key="5">
    <source>
        <dbReference type="Proteomes" id="UP000475582"/>
    </source>
</evidence>
<feature type="transmembrane region" description="Helical" evidence="1">
    <location>
        <begin position="170"/>
        <end position="192"/>
    </location>
</feature>
<dbReference type="InterPro" id="IPR043128">
    <property type="entry name" value="Rev_trsase/Diguanyl_cyclase"/>
</dbReference>
<dbReference type="SUPFAM" id="SSF55073">
    <property type="entry name" value="Nucleotide cyclase"/>
    <property type="match status" value="1"/>
</dbReference>
<dbReference type="InterPro" id="IPR035965">
    <property type="entry name" value="PAS-like_dom_sf"/>
</dbReference>
<name>A0A6L6PRX4_9BURK</name>
<protein>
    <submittedName>
        <fullName evidence="4">EAL domain-containing protein</fullName>
    </submittedName>
</protein>
<evidence type="ECO:0000256" key="1">
    <source>
        <dbReference type="SAM" id="Phobius"/>
    </source>
</evidence>
<dbReference type="CDD" id="cd01949">
    <property type="entry name" value="GGDEF"/>
    <property type="match status" value="1"/>
</dbReference>
<dbReference type="InterPro" id="IPR035919">
    <property type="entry name" value="EAL_sf"/>
</dbReference>
<dbReference type="NCBIfam" id="TIGR00254">
    <property type="entry name" value="GGDEF"/>
    <property type="match status" value="1"/>
</dbReference>
<evidence type="ECO:0000313" key="4">
    <source>
        <dbReference type="EMBL" id="MTV41387.1"/>
    </source>
</evidence>
<dbReference type="Pfam" id="PF00990">
    <property type="entry name" value="GGDEF"/>
    <property type="match status" value="1"/>
</dbReference>
<sequence length="768" mass="83119">MNYLYLISAGMYAVVGLVLLLVWRRHRVQTFARDMGCSTLFAALLPFGYLVSVAAPAPWQTLGVPLVVLGAIPNLLFLSSGVTQLSGRRLPQGAAALIIALALAALLLPNNEHKLLYWPLFNMSVLLTMGALAMRWLWRTGAGVRLAGPLLIALGLNQLLLIFYGEPALALNIVIATLLRALIGAVFMLSALDGALRESGKLAARFQQLTEHSLQGVVVTDGARILYANPAARTIYGMPLGLDHHIAFSDLPPQAFSEALLQHHHGLLQSGQTDLTSWEGRRQVADGRELELRFEAWRVEWDGQLATHILITDDTERNASARELLHQATHDKLTGLPNRAVLMQRLNEYCYLTDGSPPCTLVVLNIDRFKLFNQSQGLVAGDQLLKAFAAQLREVLGARAELMRLGGDEFAIVDPEGGAPRELAARLQAACARPVRLAGGEYVIDASMGLAIFPDHAVDAEALLRAANAAMYQAKRIPGTSLSMAERRFAQMSSTALENEQALRKGIRNQEIYLDYQPKIDAVSGRLLGFEALARWHRPGIGPVSPVEFIAIAERTGQISELGSLLLERACRQIADWRRAIGGCVPVAVNVSPMQLLNKGFPQLVQRILQQTGIPAHCLTLEITESAAVENLEDTQTQLQQLRALGIEVAMDDFGTGFSSLSMLRELPLNTLKIDRGLISPLPAPDAVAVVTAICQLAGALDLQVVAEGIETLEQAIAARDAGCHALQGYYYARPLTVADAGAWQQRELGAGTACCADDDTAALAGQD</sequence>
<dbReference type="InterPro" id="IPR000014">
    <property type="entry name" value="PAS"/>
</dbReference>
<feature type="domain" description="EAL" evidence="2">
    <location>
        <begin position="496"/>
        <end position="749"/>
    </location>
</feature>
<dbReference type="SMART" id="SM00052">
    <property type="entry name" value="EAL"/>
    <property type="match status" value="1"/>
</dbReference>
<gene>
    <name evidence="4" type="ORF">GM676_27935</name>
</gene>
<dbReference type="SMART" id="SM00091">
    <property type="entry name" value="PAS"/>
    <property type="match status" value="1"/>
</dbReference>
<organism evidence="4 5">
    <name type="scientific">Duganella radicis</name>
    <dbReference type="NCBI Taxonomy" id="551988"/>
    <lineage>
        <taxon>Bacteria</taxon>
        <taxon>Pseudomonadati</taxon>
        <taxon>Pseudomonadota</taxon>
        <taxon>Betaproteobacteria</taxon>
        <taxon>Burkholderiales</taxon>
        <taxon>Oxalobacteraceae</taxon>
        <taxon>Telluria group</taxon>
        <taxon>Duganella</taxon>
    </lineage>
</organism>
<dbReference type="SUPFAM" id="SSF141868">
    <property type="entry name" value="EAL domain-like"/>
    <property type="match status" value="1"/>
</dbReference>
<feature type="transmembrane region" description="Helical" evidence="1">
    <location>
        <begin position="115"/>
        <end position="134"/>
    </location>
</feature>
<dbReference type="PROSITE" id="PS50887">
    <property type="entry name" value="GGDEF"/>
    <property type="match status" value="1"/>
</dbReference>
<proteinExistence type="predicted"/>
<keyword evidence="1" id="KW-1133">Transmembrane helix</keyword>
<dbReference type="Gene3D" id="3.20.20.450">
    <property type="entry name" value="EAL domain"/>
    <property type="match status" value="1"/>
</dbReference>
<keyword evidence="5" id="KW-1185">Reference proteome</keyword>